<keyword evidence="1" id="KW-0812">Transmembrane</keyword>
<comment type="caution">
    <text evidence="2">The sequence shown here is derived from an EMBL/GenBank/DDBJ whole genome shotgun (WGS) entry which is preliminary data.</text>
</comment>
<evidence type="ECO:0000313" key="3">
    <source>
        <dbReference type="Proteomes" id="UP000660262"/>
    </source>
</evidence>
<name>A0A830HG18_9CHLO</name>
<dbReference type="EMBL" id="BNJQ01000007">
    <property type="protein sequence ID" value="GHP04077.1"/>
    <property type="molecule type" value="Genomic_DNA"/>
</dbReference>
<dbReference type="Proteomes" id="UP000660262">
    <property type="component" value="Unassembled WGS sequence"/>
</dbReference>
<keyword evidence="1" id="KW-1133">Transmembrane helix</keyword>
<feature type="transmembrane region" description="Helical" evidence="1">
    <location>
        <begin position="21"/>
        <end position="47"/>
    </location>
</feature>
<reference evidence="2" key="1">
    <citation type="submission" date="2020-10" db="EMBL/GenBank/DDBJ databases">
        <title>Unveiling of a novel bifunctional photoreceptor, Dualchrome1, isolated from a cosmopolitan green alga.</title>
        <authorList>
            <person name="Suzuki S."/>
            <person name="Kawachi M."/>
        </authorList>
    </citation>
    <scope>NUCLEOTIDE SEQUENCE</scope>
    <source>
        <strain evidence="2">NIES 2893</strain>
    </source>
</reference>
<evidence type="ECO:0000256" key="1">
    <source>
        <dbReference type="SAM" id="Phobius"/>
    </source>
</evidence>
<gene>
    <name evidence="2" type="ORF">PPROV_000283100</name>
</gene>
<proteinExistence type="predicted"/>
<organism evidence="2 3">
    <name type="scientific">Pycnococcus provasolii</name>
    <dbReference type="NCBI Taxonomy" id="41880"/>
    <lineage>
        <taxon>Eukaryota</taxon>
        <taxon>Viridiplantae</taxon>
        <taxon>Chlorophyta</taxon>
        <taxon>Pseudoscourfieldiophyceae</taxon>
        <taxon>Pseudoscourfieldiales</taxon>
        <taxon>Pycnococcaceae</taxon>
        <taxon>Pycnococcus</taxon>
    </lineage>
</organism>
<sequence>MSGAPTPIYGMSCRSCFCNNCLCGTLFFFNEIVILALAVIAIVSNAWTVSQSGSLPGISQVGLWGISCGSASPGYVNAEGEYIASNITAQVANSFESSFTNPMGQSTTCNEISPELAGVTNSSRFTIEDFYTLYLGDDYSVQWQIARACSIGFLAFGVVKIIIAFSKLCGCQYGGCAIWTTQFLQFAAGGAAFGAYMYIVMMAADSVSAVDLAPAADQAEAIVAAPTSTDPLKYAGWALWAFLVSVGLTFVGLCIHTISKCVACCAGGQESSPAYDEESQFLGKAPMNGMS</sequence>
<evidence type="ECO:0000313" key="2">
    <source>
        <dbReference type="EMBL" id="GHP04077.1"/>
    </source>
</evidence>
<feature type="transmembrane region" description="Helical" evidence="1">
    <location>
        <begin position="145"/>
        <end position="165"/>
    </location>
</feature>
<keyword evidence="1" id="KW-0472">Membrane</keyword>
<feature type="transmembrane region" description="Helical" evidence="1">
    <location>
        <begin position="234"/>
        <end position="255"/>
    </location>
</feature>
<accession>A0A830HG18</accession>
<dbReference type="AlphaFoldDB" id="A0A830HG18"/>
<keyword evidence="3" id="KW-1185">Reference proteome</keyword>
<protein>
    <submittedName>
        <fullName evidence="2">Uncharacterized protein</fullName>
    </submittedName>
</protein>
<feature type="transmembrane region" description="Helical" evidence="1">
    <location>
        <begin position="177"/>
        <end position="199"/>
    </location>
</feature>